<evidence type="ECO:0000313" key="2">
    <source>
        <dbReference type="Proteomes" id="UP000827872"/>
    </source>
</evidence>
<sequence length="233" mass="26109">MGGLELRNGRSDILSHLESFISRPFDTNSIHFSSVNLSLRSCENHYVAEDSGTILKGNTQQSGHFIMRPFYQEPVNPNPWGYDVKGSKVAWCSQVVPNLGYTYPQGPFPAEASELHERKIRGLICTHSTENMEGFRTGRRDCTHRSYIVACSSKHQGEGSKLGPSHAVCASYPRTGNHSEISPLEQEALSWDWIRPQVMFPDIYSTVLKTECFVLVALIVPRKPISTPVKLKT</sequence>
<organism evidence="1 2">
    <name type="scientific">Sphaerodactylus townsendi</name>
    <dbReference type="NCBI Taxonomy" id="933632"/>
    <lineage>
        <taxon>Eukaryota</taxon>
        <taxon>Metazoa</taxon>
        <taxon>Chordata</taxon>
        <taxon>Craniata</taxon>
        <taxon>Vertebrata</taxon>
        <taxon>Euteleostomi</taxon>
        <taxon>Lepidosauria</taxon>
        <taxon>Squamata</taxon>
        <taxon>Bifurcata</taxon>
        <taxon>Gekkota</taxon>
        <taxon>Sphaerodactylidae</taxon>
        <taxon>Sphaerodactylus</taxon>
    </lineage>
</organism>
<accession>A0ACB8E6B9</accession>
<proteinExistence type="predicted"/>
<keyword evidence="2" id="KW-1185">Reference proteome</keyword>
<gene>
    <name evidence="1" type="ORF">K3G42_003862</name>
</gene>
<name>A0ACB8E6B9_9SAUR</name>
<reference evidence="1" key="1">
    <citation type="submission" date="2021-08" db="EMBL/GenBank/DDBJ databases">
        <title>The first chromosome-level gecko genome reveals the dynamic sex chromosomes of Neotropical dwarf geckos (Sphaerodactylidae: Sphaerodactylus).</title>
        <authorList>
            <person name="Pinto B.J."/>
            <person name="Keating S.E."/>
            <person name="Gamble T."/>
        </authorList>
    </citation>
    <scope>NUCLEOTIDE SEQUENCE</scope>
    <source>
        <strain evidence="1">TG3544</strain>
    </source>
</reference>
<comment type="caution">
    <text evidence="1">The sequence shown here is derived from an EMBL/GenBank/DDBJ whole genome shotgun (WGS) entry which is preliminary data.</text>
</comment>
<dbReference type="EMBL" id="CM037623">
    <property type="protein sequence ID" value="KAH7988024.1"/>
    <property type="molecule type" value="Genomic_DNA"/>
</dbReference>
<evidence type="ECO:0000313" key="1">
    <source>
        <dbReference type="EMBL" id="KAH7988024.1"/>
    </source>
</evidence>
<dbReference type="Proteomes" id="UP000827872">
    <property type="component" value="Linkage Group LG10"/>
</dbReference>
<protein>
    <submittedName>
        <fullName evidence="1">Uncharacterized protein</fullName>
    </submittedName>
</protein>